<protein>
    <submittedName>
        <fullName evidence="2">Uncharacterized protein</fullName>
    </submittedName>
</protein>
<dbReference type="EMBL" id="BMAV01022721">
    <property type="protein sequence ID" value="GFY77939.1"/>
    <property type="molecule type" value="Genomic_DNA"/>
</dbReference>
<evidence type="ECO:0000256" key="1">
    <source>
        <dbReference type="SAM" id="MobiDB-lite"/>
    </source>
</evidence>
<dbReference type="OrthoDB" id="10332778at2759"/>
<dbReference type="Proteomes" id="UP000886998">
    <property type="component" value="Unassembled WGS sequence"/>
</dbReference>
<dbReference type="AlphaFoldDB" id="A0A8X6YXU0"/>
<accession>A0A8X6YXU0</accession>
<feature type="region of interest" description="Disordered" evidence="1">
    <location>
        <begin position="69"/>
        <end position="100"/>
    </location>
</feature>
<name>A0A8X6YXU0_9ARAC</name>
<gene>
    <name evidence="2" type="ORF">TNIN_296811</name>
</gene>
<organism evidence="2 3">
    <name type="scientific">Trichonephila inaurata madagascariensis</name>
    <dbReference type="NCBI Taxonomy" id="2747483"/>
    <lineage>
        <taxon>Eukaryota</taxon>
        <taxon>Metazoa</taxon>
        <taxon>Ecdysozoa</taxon>
        <taxon>Arthropoda</taxon>
        <taxon>Chelicerata</taxon>
        <taxon>Arachnida</taxon>
        <taxon>Araneae</taxon>
        <taxon>Araneomorphae</taxon>
        <taxon>Entelegynae</taxon>
        <taxon>Araneoidea</taxon>
        <taxon>Nephilidae</taxon>
        <taxon>Trichonephila</taxon>
        <taxon>Trichonephila inaurata</taxon>
    </lineage>
</organism>
<comment type="caution">
    <text evidence="2">The sequence shown here is derived from an EMBL/GenBank/DDBJ whole genome shotgun (WGS) entry which is preliminary data.</text>
</comment>
<proteinExistence type="predicted"/>
<evidence type="ECO:0000313" key="3">
    <source>
        <dbReference type="Proteomes" id="UP000886998"/>
    </source>
</evidence>
<keyword evidence="3" id="KW-1185">Reference proteome</keyword>
<evidence type="ECO:0000313" key="2">
    <source>
        <dbReference type="EMBL" id="GFY77939.1"/>
    </source>
</evidence>
<sequence length="100" mass="11210">MHKMGPRPLTLFTDGGRECPLSIIAFCDIRSSQLVTIPTKEEGLHPVVGLRGDDQAVLRLIGQLATPGYTTGKNRTKKQCQHENKQTQVSENKMKERKHN</sequence>
<reference evidence="2" key="1">
    <citation type="submission" date="2020-08" db="EMBL/GenBank/DDBJ databases">
        <title>Multicomponent nature underlies the extraordinary mechanical properties of spider dragline silk.</title>
        <authorList>
            <person name="Kono N."/>
            <person name="Nakamura H."/>
            <person name="Mori M."/>
            <person name="Yoshida Y."/>
            <person name="Ohtoshi R."/>
            <person name="Malay A.D."/>
            <person name="Moran D.A.P."/>
            <person name="Tomita M."/>
            <person name="Numata K."/>
            <person name="Arakawa K."/>
        </authorList>
    </citation>
    <scope>NUCLEOTIDE SEQUENCE</scope>
</reference>